<dbReference type="Proteomes" id="UP001368500">
    <property type="component" value="Unassembled WGS sequence"/>
</dbReference>
<proteinExistence type="inferred from homology"/>
<dbReference type="PANTHER" id="PTHR37315:SF1">
    <property type="entry name" value="UPF0311 PROTEIN BLR7842"/>
    <property type="match status" value="1"/>
</dbReference>
<reference evidence="2 3" key="1">
    <citation type="submission" date="2024-04" db="EMBL/GenBank/DDBJ databases">
        <title>Novel species of the genus Ideonella isolated from streams.</title>
        <authorList>
            <person name="Lu H."/>
        </authorList>
    </citation>
    <scope>NUCLEOTIDE SEQUENCE [LARGE SCALE GENOMIC DNA]</scope>
    <source>
        <strain evidence="2 3">BYS139W</strain>
    </source>
</reference>
<gene>
    <name evidence="2" type="ORF">AACH11_13385</name>
</gene>
<dbReference type="EMBL" id="JBBUTF010000011">
    <property type="protein sequence ID" value="MEK8026958.1"/>
    <property type="molecule type" value="Genomic_DNA"/>
</dbReference>
<dbReference type="RefSeq" id="WP_341374741.1">
    <property type="nucleotide sequence ID" value="NZ_JBBUTF010000011.1"/>
</dbReference>
<evidence type="ECO:0000256" key="1">
    <source>
        <dbReference type="HAMAP-Rule" id="MF_00775"/>
    </source>
</evidence>
<comment type="similarity">
    <text evidence="1">Belongs to the UPF0311 family.</text>
</comment>
<dbReference type="Gene3D" id="2.40.160.20">
    <property type="match status" value="1"/>
</dbReference>
<dbReference type="PANTHER" id="PTHR37315">
    <property type="entry name" value="UPF0311 PROTEIN BLR7842"/>
    <property type="match status" value="1"/>
</dbReference>
<dbReference type="HAMAP" id="MF_00775">
    <property type="entry name" value="UPF0311"/>
    <property type="match status" value="1"/>
</dbReference>
<evidence type="ECO:0000313" key="2">
    <source>
        <dbReference type="EMBL" id="MEK8026958.1"/>
    </source>
</evidence>
<comment type="caution">
    <text evidence="2">The sequence shown here is derived from an EMBL/GenBank/DDBJ whole genome shotgun (WGS) entry which is preliminary data.</text>
</comment>
<keyword evidence="3" id="KW-1185">Reference proteome</keyword>
<protein>
    <recommendedName>
        <fullName evidence="1">UPF0311 protein AACH11_13385</fullName>
    </recommendedName>
</protein>
<organism evidence="2 3">
    <name type="scientific">Pseudaquabacterium rugosum</name>
    <dbReference type="NCBI Taxonomy" id="2984194"/>
    <lineage>
        <taxon>Bacteria</taxon>
        <taxon>Pseudomonadati</taxon>
        <taxon>Pseudomonadota</taxon>
        <taxon>Betaproteobacteria</taxon>
        <taxon>Burkholderiales</taxon>
        <taxon>Sphaerotilaceae</taxon>
        <taxon>Pseudaquabacterium</taxon>
    </lineage>
</organism>
<sequence>MTAPPRLDASFSPPPGLHPFTRIHCEVGAVHSLGAAPLGERRYVPLQGGRVLGPELNGRIVDGGVDWQIARADGVLEIDAHYVIEAEDGARIEVRSQGLRCGPPEVMDRLARGEDVPADAYYFRTAVRLTTGAPAWAHLNRLLVLASGRRQARSVWLELWRVG</sequence>
<name>A0ABU9BBK4_9BURK</name>
<dbReference type="Pfam" id="PF11578">
    <property type="entry name" value="DUF3237"/>
    <property type="match status" value="1"/>
</dbReference>
<dbReference type="InterPro" id="IPR020915">
    <property type="entry name" value="UPF0311"/>
</dbReference>
<accession>A0ABU9BBK4</accession>
<evidence type="ECO:0000313" key="3">
    <source>
        <dbReference type="Proteomes" id="UP001368500"/>
    </source>
</evidence>